<name>A0A377NES4_9GAMM</name>
<dbReference type="EMBL" id="UGGO01000001">
    <property type="protein sequence ID" value="STQ45162.1"/>
    <property type="molecule type" value="Genomic_DNA"/>
</dbReference>
<organism evidence="1 2">
    <name type="scientific">Ewingella americana</name>
    <dbReference type="NCBI Taxonomy" id="41202"/>
    <lineage>
        <taxon>Bacteria</taxon>
        <taxon>Pseudomonadati</taxon>
        <taxon>Pseudomonadota</taxon>
        <taxon>Gammaproteobacteria</taxon>
        <taxon>Enterobacterales</taxon>
        <taxon>Yersiniaceae</taxon>
        <taxon>Ewingella</taxon>
    </lineage>
</organism>
<evidence type="ECO:0000313" key="2">
    <source>
        <dbReference type="Proteomes" id="UP000254304"/>
    </source>
</evidence>
<dbReference type="RefSeq" id="WP_128124528.1">
    <property type="nucleotide sequence ID" value="NZ_VXKG01000001.1"/>
</dbReference>
<gene>
    <name evidence="1" type="ORF">NCTC12157_02889</name>
</gene>
<dbReference type="AlphaFoldDB" id="A0A377NES4"/>
<protein>
    <submittedName>
        <fullName evidence="1">Uncharacterized protein</fullName>
    </submittedName>
</protein>
<sequence length="67" mass="7469">MNAPSTPRMKRQTAIVGWLTIFTQAALHRAGKDTIGNPVPNFNVSSESRFYMANALSLDINKNLPFF</sequence>
<reference evidence="1 2" key="1">
    <citation type="submission" date="2018-06" db="EMBL/GenBank/DDBJ databases">
        <authorList>
            <consortium name="Pathogen Informatics"/>
            <person name="Doyle S."/>
        </authorList>
    </citation>
    <scope>NUCLEOTIDE SEQUENCE [LARGE SCALE GENOMIC DNA]</scope>
    <source>
        <strain evidence="1 2">NCTC12157</strain>
    </source>
</reference>
<accession>A0A377NES4</accession>
<dbReference type="Proteomes" id="UP000254304">
    <property type="component" value="Unassembled WGS sequence"/>
</dbReference>
<dbReference type="GeneID" id="78379604"/>
<evidence type="ECO:0000313" key="1">
    <source>
        <dbReference type="EMBL" id="STQ45162.1"/>
    </source>
</evidence>
<proteinExistence type="predicted"/>